<feature type="transmembrane region" description="Helical" evidence="6">
    <location>
        <begin position="588"/>
        <end position="608"/>
    </location>
</feature>
<feature type="transmembrane region" description="Helical" evidence="6">
    <location>
        <begin position="620"/>
        <end position="644"/>
    </location>
</feature>
<keyword evidence="4 5" id="KW-0788">Thiol protease</keyword>
<sequence>MGMEDFDSRKFTIISVPFAIAIAVVLLLWFLINHFRFKWRPALIGPAVVAHSIKSTPKSCGTILLLIIYWIFFLLPFLLFLAWGGLVAYFFEPYYLGVVIGLGPTAILLIMYIYLDYSYRGFIKKGLSKFGLIICFLAILAITFCSVYLLDRQTWIEMAYLFAFPPSLFFMLSYTYSHSYIPNDVIEYALEGEDKMNEFIDQLSNHDKTCFKGSKKLNFWWSLANVLFSLACNFLYQFNYWYKDRNNEKGERDAAFYTAVGFFLIDFLLLLAQVGTKIRPSFFIIIFLGYIVKVVAISFTTQYWITGHGVVIFFLSSFLLIRFILGFWKPIPAADLRNSDQNELVHELSSIMNKSRKMPKVTVVCSFISWIIVVAACLAELVFQRKNDFKILPFGNMTQINALLALGVLSIPFALLICTCLYLYNNCGFMTLGTYIMYFLSIGILILFDVIWQGAKNLLLLRLLVPVVFIFVSSCLCFLLMLYYQKSESFKIRSYLVPFIIYFLITVISLLLSIALPYGCQKYFKQEYNTVTKLSGLMVVLVVLIFLFYSFFVISFLRENSMKNVKTIIAFILSILFVAALGVCTGKLFTGIIVFCSVMVIFCLAFAFSYTKHNDWTFSLAPYLVIAIPSLIILVLAIFALFKIKDDQMMFYVSFLAFAFAFIFFGSSLFFWLQKKNFYFNWASIFCLILLILSALAVIGFIAYKYRQAFVVFSVVLLTIFIASLLGMLCFILSQSIANVIVVSDVFFPIRRLVNGRIKTIGMFNVLYCLAFMSCWFWGLFGSVFFDNHPDFGPLASTGAILLIGFITCFFITQFDSNTYTSLQYIQKEEIEYAVNTAMGASNISIELVNLEEPDQNDYEAFMNYVDQKIASNSNVSLFLSALKAELFVSSDVAFRSARNKVHHYFHELDYTDEELIFLTYETGWSNSEKLKVYALLRDIRESNPEQVQKEDNFNNKLKKQIENRLKVKAKHETTDTSAYQKLVSRHEQNNDLYEDPDYNETTDTASFSFKVPWRRMEEVYPSQMLDGSRRYNANIIKQGAIGDCYLISAMVSISKNPKLLLKLLSDPVNNNAGVRCVNFHFMGKIVPVIVDTKIPFRGSSESSNPYACMPVNRDDQWWAPIVEKAYAKYYGSYQAIDGGNSHVALYRMIGGFPIRYDMQDMKTKEMVQNGTMWKMLLKWYQEGNFLCTGSNAGSDTDTNPQGIVYGHAYTILQVVEIFGNKLIQLRNPWGNGEWTGDWSDKSPKWTQKLKSALNFQDEEDGIFWMCFNDFVNNYRSIYASINIDNKYHYTLDGVFNPDENDGASPFSNGETDATHLVQYVIRSKSTDMQPTLYGILEKTGGSCYSNVLVAYNKGEKLKYIYSGTKFGQFGMPTTSPLISFQWLYDEPQNPINLMVFRNKFSESTNWHLELFCDAELEITKLE</sequence>
<feature type="transmembrane region" description="Helical" evidence="6">
    <location>
        <begin position="127"/>
        <end position="149"/>
    </location>
</feature>
<evidence type="ECO:0000256" key="6">
    <source>
        <dbReference type="SAM" id="Phobius"/>
    </source>
</evidence>
<comment type="similarity">
    <text evidence="1">Belongs to the peptidase C2 family.</text>
</comment>
<evidence type="ECO:0000256" key="4">
    <source>
        <dbReference type="ARBA" id="ARBA00022807"/>
    </source>
</evidence>
<feature type="transmembrane region" description="Helical" evidence="6">
    <location>
        <begin position="254"/>
        <end position="275"/>
    </location>
</feature>
<dbReference type="PROSITE" id="PS50203">
    <property type="entry name" value="CALPAIN_CAT"/>
    <property type="match status" value="1"/>
</dbReference>
<feature type="transmembrane region" description="Helical" evidence="6">
    <location>
        <begin position="436"/>
        <end position="455"/>
    </location>
</feature>
<feature type="transmembrane region" description="Helical" evidence="6">
    <location>
        <begin position="282"/>
        <end position="305"/>
    </location>
</feature>
<proteinExistence type="inferred from homology"/>
<keyword evidence="6" id="KW-1133">Transmembrane helix</keyword>
<evidence type="ECO:0000256" key="5">
    <source>
        <dbReference type="PROSITE-ProRule" id="PRU00239"/>
    </source>
</evidence>
<feature type="transmembrane region" description="Helical" evidence="6">
    <location>
        <begin position="12"/>
        <end position="32"/>
    </location>
</feature>
<dbReference type="InterPro" id="IPR022684">
    <property type="entry name" value="Calpain_cysteine_protease"/>
</dbReference>
<dbReference type="InterPro" id="IPR001300">
    <property type="entry name" value="Peptidase_C2_calpain_cat"/>
</dbReference>
<dbReference type="PANTHER" id="PTHR10183">
    <property type="entry name" value="CALPAIN"/>
    <property type="match status" value="1"/>
</dbReference>
<dbReference type="InterPro" id="IPR038765">
    <property type="entry name" value="Papain-like_cys_pep_sf"/>
</dbReference>
<feature type="transmembrane region" description="Helical" evidence="6">
    <location>
        <begin position="155"/>
        <end position="176"/>
    </location>
</feature>
<evidence type="ECO:0000256" key="1">
    <source>
        <dbReference type="ARBA" id="ARBA00007623"/>
    </source>
</evidence>
<name>A0ABR2H1V2_9EUKA</name>
<feature type="transmembrane region" description="Helical" evidence="6">
    <location>
        <begin position="219"/>
        <end position="242"/>
    </location>
</feature>
<dbReference type="Pfam" id="PF00648">
    <property type="entry name" value="Peptidase_C2"/>
    <property type="match status" value="1"/>
</dbReference>
<comment type="caution">
    <text evidence="8">The sequence shown here is derived from an EMBL/GenBank/DDBJ whole genome shotgun (WGS) entry which is preliminary data.</text>
</comment>
<feature type="transmembrane region" description="Helical" evidence="6">
    <location>
        <begin position="564"/>
        <end position="582"/>
    </location>
</feature>
<dbReference type="CDD" id="cd00044">
    <property type="entry name" value="CysPc"/>
    <property type="match status" value="1"/>
</dbReference>
<gene>
    <name evidence="8" type="ORF">M9Y10_031073</name>
</gene>
<feature type="transmembrane region" description="Helical" evidence="6">
    <location>
        <begin position="536"/>
        <end position="557"/>
    </location>
</feature>
<dbReference type="SUPFAM" id="SSF54001">
    <property type="entry name" value="Cysteine proteinases"/>
    <property type="match status" value="1"/>
</dbReference>
<keyword evidence="6" id="KW-0812">Transmembrane</keyword>
<feature type="transmembrane region" description="Helical" evidence="6">
    <location>
        <begin position="63"/>
        <end position="88"/>
    </location>
</feature>
<keyword evidence="3 5" id="KW-0378">Hydrolase</keyword>
<evidence type="ECO:0000259" key="7">
    <source>
        <dbReference type="PROSITE" id="PS50203"/>
    </source>
</evidence>
<dbReference type="PANTHER" id="PTHR10183:SF379">
    <property type="entry name" value="CALPAIN-5"/>
    <property type="match status" value="1"/>
</dbReference>
<dbReference type="Gene3D" id="3.90.70.10">
    <property type="entry name" value="Cysteine proteinases"/>
    <property type="match status" value="1"/>
</dbReference>
<feature type="transmembrane region" description="Helical" evidence="6">
    <location>
        <begin position="792"/>
        <end position="813"/>
    </location>
</feature>
<feature type="domain" description="Calpain catalytic" evidence="7">
    <location>
        <begin position="999"/>
        <end position="1279"/>
    </location>
</feature>
<organism evidence="8 9">
    <name type="scientific">Tritrichomonas musculus</name>
    <dbReference type="NCBI Taxonomy" id="1915356"/>
    <lineage>
        <taxon>Eukaryota</taxon>
        <taxon>Metamonada</taxon>
        <taxon>Parabasalia</taxon>
        <taxon>Tritrichomonadida</taxon>
        <taxon>Tritrichomonadidae</taxon>
        <taxon>Tritrichomonas</taxon>
    </lineage>
</organism>
<protein>
    <recommendedName>
        <fullName evidence="7">Calpain catalytic domain-containing protein</fullName>
    </recommendedName>
</protein>
<evidence type="ECO:0000256" key="2">
    <source>
        <dbReference type="ARBA" id="ARBA00022670"/>
    </source>
</evidence>
<keyword evidence="2 5" id="KW-0645">Protease</keyword>
<feature type="transmembrane region" description="Helical" evidence="6">
    <location>
        <begin position="403"/>
        <end position="424"/>
    </location>
</feature>
<feature type="transmembrane region" description="Helical" evidence="6">
    <location>
        <begin position="461"/>
        <end position="483"/>
    </location>
</feature>
<keyword evidence="9" id="KW-1185">Reference proteome</keyword>
<feature type="active site" evidence="5">
    <location>
        <position position="1228"/>
    </location>
</feature>
<dbReference type="EMBL" id="JAPFFF010000048">
    <property type="protein sequence ID" value="KAK8840135.1"/>
    <property type="molecule type" value="Genomic_DNA"/>
</dbReference>
<dbReference type="SMART" id="SM00230">
    <property type="entry name" value="CysPc"/>
    <property type="match status" value="1"/>
</dbReference>
<dbReference type="PRINTS" id="PR00704">
    <property type="entry name" value="CALPAIN"/>
</dbReference>
<evidence type="ECO:0000256" key="3">
    <source>
        <dbReference type="ARBA" id="ARBA00022801"/>
    </source>
</evidence>
<feature type="transmembrane region" description="Helical" evidence="6">
    <location>
        <begin position="764"/>
        <end position="786"/>
    </location>
</feature>
<evidence type="ECO:0000313" key="9">
    <source>
        <dbReference type="Proteomes" id="UP001470230"/>
    </source>
</evidence>
<feature type="transmembrane region" description="Helical" evidence="6">
    <location>
        <begin position="710"/>
        <end position="743"/>
    </location>
</feature>
<dbReference type="Proteomes" id="UP001470230">
    <property type="component" value="Unassembled WGS sequence"/>
</dbReference>
<feature type="active site" evidence="5">
    <location>
        <position position="1045"/>
    </location>
</feature>
<feature type="transmembrane region" description="Helical" evidence="6">
    <location>
        <begin position="680"/>
        <end position="704"/>
    </location>
</feature>
<feature type="transmembrane region" description="Helical" evidence="6">
    <location>
        <begin position="495"/>
        <end position="516"/>
    </location>
</feature>
<evidence type="ECO:0000313" key="8">
    <source>
        <dbReference type="EMBL" id="KAK8840135.1"/>
    </source>
</evidence>
<feature type="transmembrane region" description="Helical" evidence="6">
    <location>
        <begin position="94"/>
        <end position="115"/>
    </location>
</feature>
<accession>A0ABR2H1V2</accession>
<feature type="transmembrane region" description="Helical" evidence="6">
    <location>
        <begin position="311"/>
        <end position="328"/>
    </location>
</feature>
<keyword evidence="6" id="KW-0472">Membrane</keyword>
<feature type="active site" evidence="5">
    <location>
        <position position="1208"/>
    </location>
</feature>
<feature type="transmembrane region" description="Helical" evidence="6">
    <location>
        <begin position="361"/>
        <end position="383"/>
    </location>
</feature>
<feature type="transmembrane region" description="Helical" evidence="6">
    <location>
        <begin position="650"/>
        <end position="673"/>
    </location>
</feature>
<reference evidence="8 9" key="1">
    <citation type="submission" date="2024-04" db="EMBL/GenBank/DDBJ databases">
        <title>Tritrichomonas musculus Genome.</title>
        <authorList>
            <person name="Alves-Ferreira E."/>
            <person name="Grigg M."/>
            <person name="Lorenzi H."/>
            <person name="Galac M."/>
        </authorList>
    </citation>
    <scope>NUCLEOTIDE SEQUENCE [LARGE SCALE GENOMIC DNA]</scope>
    <source>
        <strain evidence="8 9">EAF2021</strain>
    </source>
</reference>